<sequence length="88" mass="10047">MNVIGKSCLLTGRSGLFRLALDCHVVCKKRIQSLTKEAVFGLLLTSVTFSVSFSEFWSESLAAIFLLLLQYQQRRVFPQDLQRDNLHL</sequence>
<organism evidence="1 2">
    <name type="scientific">Gymnopus androsaceus JB14</name>
    <dbReference type="NCBI Taxonomy" id="1447944"/>
    <lineage>
        <taxon>Eukaryota</taxon>
        <taxon>Fungi</taxon>
        <taxon>Dikarya</taxon>
        <taxon>Basidiomycota</taxon>
        <taxon>Agaricomycotina</taxon>
        <taxon>Agaricomycetes</taxon>
        <taxon>Agaricomycetidae</taxon>
        <taxon>Agaricales</taxon>
        <taxon>Marasmiineae</taxon>
        <taxon>Omphalotaceae</taxon>
        <taxon>Gymnopus</taxon>
    </lineage>
</organism>
<dbReference type="EMBL" id="ML769388">
    <property type="protein sequence ID" value="KAE9409383.1"/>
    <property type="molecule type" value="Genomic_DNA"/>
</dbReference>
<reference evidence="1" key="1">
    <citation type="journal article" date="2019" name="Environ. Microbiol.">
        <title>Fungal ecological strategies reflected in gene transcription - a case study of two litter decomposers.</title>
        <authorList>
            <person name="Barbi F."/>
            <person name="Kohler A."/>
            <person name="Barry K."/>
            <person name="Baskaran P."/>
            <person name="Daum C."/>
            <person name="Fauchery L."/>
            <person name="Ihrmark K."/>
            <person name="Kuo A."/>
            <person name="LaButti K."/>
            <person name="Lipzen A."/>
            <person name="Morin E."/>
            <person name="Grigoriev I.V."/>
            <person name="Henrissat B."/>
            <person name="Lindahl B."/>
            <person name="Martin F."/>
        </authorList>
    </citation>
    <scope>NUCLEOTIDE SEQUENCE</scope>
    <source>
        <strain evidence="1">JB14</strain>
    </source>
</reference>
<proteinExistence type="predicted"/>
<evidence type="ECO:0000313" key="2">
    <source>
        <dbReference type="Proteomes" id="UP000799118"/>
    </source>
</evidence>
<dbReference type="AlphaFoldDB" id="A0A6A4II71"/>
<accession>A0A6A4II71</accession>
<evidence type="ECO:0000313" key="1">
    <source>
        <dbReference type="EMBL" id="KAE9409383.1"/>
    </source>
</evidence>
<gene>
    <name evidence="1" type="ORF">BT96DRAFT_591645</name>
</gene>
<name>A0A6A4II71_9AGAR</name>
<keyword evidence="2" id="KW-1185">Reference proteome</keyword>
<dbReference type="Proteomes" id="UP000799118">
    <property type="component" value="Unassembled WGS sequence"/>
</dbReference>
<protein>
    <submittedName>
        <fullName evidence="1">Uncharacterized protein</fullName>
    </submittedName>
</protein>